<protein>
    <submittedName>
        <fullName evidence="1">Uncharacterized protein</fullName>
    </submittedName>
</protein>
<dbReference type="Proteomes" id="UP000800036">
    <property type="component" value="Unassembled WGS sequence"/>
</dbReference>
<reference evidence="1" key="1">
    <citation type="journal article" date="2020" name="Stud. Mycol.">
        <title>101 Dothideomycetes genomes: a test case for predicting lifestyles and emergence of pathogens.</title>
        <authorList>
            <person name="Haridas S."/>
            <person name="Albert R."/>
            <person name="Binder M."/>
            <person name="Bloem J."/>
            <person name="Labutti K."/>
            <person name="Salamov A."/>
            <person name="Andreopoulos B."/>
            <person name="Baker S."/>
            <person name="Barry K."/>
            <person name="Bills G."/>
            <person name="Bluhm B."/>
            <person name="Cannon C."/>
            <person name="Castanera R."/>
            <person name="Culley D."/>
            <person name="Daum C."/>
            <person name="Ezra D."/>
            <person name="Gonzalez J."/>
            <person name="Henrissat B."/>
            <person name="Kuo A."/>
            <person name="Liang C."/>
            <person name="Lipzen A."/>
            <person name="Lutzoni F."/>
            <person name="Magnuson J."/>
            <person name="Mondo S."/>
            <person name="Nolan M."/>
            <person name="Ohm R."/>
            <person name="Pangilinan J."/>
            <person name="Park H.-J."/>
            <person name="Ramirez L."/>
            <person name="Alfaro M."/>
            <person name="Sun H."/>
            <person name="Tritt A."/>
            <person name="Yoshinaga Y."/>
            <person name="Zwiers L.-H."/>
            <person name="Turgeon B."/>
            <person name="Goodwin S."/>
            <person name="Spatafora J."/>
            <person name="Crous P."/>
            <person name="Grigoriev I."/>
        </authorList>
    </citation>
    <scope>NUCLEOTIDE SEQUENCE</scope>
    <source>
        <strain evidence="1">CBS 107.79</strain>
    </source>
</reference>
<name>A0A6A5VBG6_9PLEO</name>
<dbReference type="SUPFAM" id="SSF57850">
    <property type="entry name" value="RING/U-box"/>
    <property type="match status" value="1"/>
</dbReference>
<dbReference type="AlphaFoldDB" id="A0A6A5VBG6"/>
<accession>A0A6A5VBG6</accession>
<keyword evidence="2" id="KW-1185">Reference proteome</keyword>
<dbReference type="EMBL" id="ML976679">
    <property type="protein sequence ID" value="KAF1973679.1"/>
    <property type="molecule type" value="Genomic_DNA"/>
</dbReference>
<sequence>MTCELPFPFPYTIHNFYPPICTRCSHEFCYDCLAPYHKIRDADNRLHAPGYPWHTSNLKA</sequence>
<evidence type="ECO:0000313" key="1">
    <source>
        <dbReference type="EMBL" id="KAF1973679.1"/>
    </source>
</evidence>
<gene>
    <name evidence="1" type="ORF">BU23DRAFT_553983</name>
</gene>
<proteinExistence type="predicted"/>
<evidence type="ECO:0000313" key="2">
    <source>
        <dbReference type="Proteomes" id="UP000800036"/>
    </source>
</evidence>
<organism evidence="1 2">
    <name type="scientific">Bimuria novae-zelandiae CBS 107.79</name>
    <dbReference type="NCBI Taxonomy" id="1447943"/>
    <lineage>
        <taxon>Eukaryota</taxon>
        <taxon>Fungi</taxon>
        <taxon>Dikarya</taxon>
        <taxon>Ascomycota</taxon>
        <taxon>Pezizomycotina</taxon>
        <taxon>Dothideomycetes</taxon>
        <taxon>Pleosporomycetidae</taxon>
        <taxon>Pleosporales</taxon>
        <taxon>Massarineae</taxon>
        <taxon>Didymosphaeriaceae</taxon>
        <taxon>Bimuria</taxon>
    </lineage>
</organism>